<dbReference type="Pfam" id="PF00441">
    <property type="entry name" value="Acyl-CoA_dh_1"/>
    <property type="match status" value="1"/>
</dbReference>
<dbReference type="InterPro" id="IPR009100">
    <property type="entry name" value="AcylCoA_DH/oxidase_NM_dom_sf"/>
</dbReference>
<dbReference type="SUPFAM" id="SSF56645">
    <property type="entry name" value="Acyl-CoA dehydrogenase NM domain-like"/>
    <property type="match status" value="1"/>
</dbReference>
<accession>A0AAX3T4S7</accession>
<evidence type="ECO:0000313" key="12">
    <source>
        <dbReference type="EMBL" id="WFP24148.1"/>
    </source>
</evidence>
<keyword evidence="6 8" id="KW-0274">FAD</keyword>
<evidence type="ECO:0000256" key="2">
    <source>
        <dbReference type="ARBA" id="ARBA00005109"/>
    </source>
</evidence>
<organism evidence="12 13">
    <name type="scientific">Gordonia hongkongensis</name>
    <dbReference type="NCBI Taxonomy" id="1701090"/>
    <lineage>
        <taxon>Bacteria</taxon>
        <taxon>Bacillati</taxon>
        <taxon>Actinomycetota</taxon>
        <taxon>Actinomycetes</taxon>
        <taxon>Mycobacteriales</taxon>
        <taxon>Gordoniaceae</taxon>
        <taxon>Gordonia</taxon>
    </lineage>
</organism>
<evidence type="ECO:0000259" key="10">
    <source>
        <dbReference type="Pfam" id="PF02770"/>
    </source>
</evidence>
<comment type="pathway">
    <text evidence="2">Amino-acid degradation; L-valine degradation.</text>
</comment>
<dbReference type="RefSeq" id="WP_165629680.1">
    <property type="nucleotide sequence ID" value="NZ_CP121270.1"/>
</dbReference>
<dbReference type="EMBL" id="CP121270">
    <property type="protein sequence ID" value="WFP24148.1"/>
    <property type="molecule type" value="Genomic_DNA"/>
</dbReference>
<evidence type="ECO:0000313" key="13">
    <source>
        <dbReference type="Proteomes" id="UP001213504"/>
    </source>
</evidence>
<dbReference type="Gene3D" id="1.10.540.10">
    <property type="entry name" value="Acyl-CoA dehydrogenase/oxidase, N-terminal domain"/>
    <property type="match status" value="1"/>
</dbReference>
<dbReference type="InterPro" id="IPR006089">
    <property type="entry name" value="Acyl-CoA_DH_CS"/>
</dbReference>
<dbReference type="AlphaFoldDB" id="A0AAX3T4S7"/>
<comment type="similarity">
    <text evidence="3 8">Belongs to the acyl-CoA dehydrogenase family.</text>
</comment>
<evidence type="ECO:0000259" key="11">
    <source>
        <dbReference type="Pfam" id="PF02771"/>
    </source>
</evidence>
<evidence type="ECO:0000256" key="4">
    <source>
        <dbReference type="ARBA" id="ARBA00022456"/>
    </source>
</evidence>
<sequence length="393" mass="42041">MTTFADAALARLDGDERVIVETAAGFAAKKLAPFALEWDATNHFPVDELREASELGMGAIYCAEDSGGSGLRRLDGVRIFEQLAYADPAVASFLSIHNMCTWMVDEYGTDEQRSTWVPRLAMMETVASYCLTEPGAGSDAAALATRAERAGDEYVLTGVKQFISGAGSSDLYVIMARTGDAGPKGISTFLVEKDSPGLSFGAQEHKMGWHAQPTAQVILDEVRVPAGNLLGGTEGIGFGIAMNGLNGGRINIAASSLGGAQAAFDKAAAYVASRRAFGNALIDEPTIRFTLADMATSLQASRLMLWQAATALDDGAPDKVEQCAMAKRFVTDTCYEVADQALQLHGGYGYLTEYGIEKIVRDLRVHRILEGTNEIMRVVLGRSIATRYRSLAP</sequence>
<dbReference type="InterPro" id="IPR052547">
    <property type="entry name" value="Mito_Isobutyryl-CoADH"/>
</dbReference>
<keyword evidence="7 8" id="KW-0560">Oxidoreductase</keyword>
<dbReference type="Gene3D" id="1.20.140.10">
    <property type="entry name" value="Butyryl-CoA Dehydrogenase, subunit A, domain 3"/>
    <property type="match status" value="1"/>
</dbReference>
<name>A0AAX3T4S7_9ACTN</name>
<dbReference type="Proteomes" id="UP001213504">
    <property type="component" value="Chromosome"/>
</dbReference>
<dbReference type="GO" id="GO:0003995">
    <property type="term" value="F:acyl-CoA dehydrogenase activity"/>
    <property type="evidence" value="ECO:0007669"/>
    <property type="project" value="InterPro"/>
</dbReference>
<dbReference type="InterPro" id="IPR046373">
    <property type="entry name" value="Acyl-CoA_Oxase/DH_mid-dom_sf"/>
</dbReference>
<dbReference type="SUPFAM" id="SSF47203">
    <property type="entry name" value="Acyl-CoA dehydrogenase C-terminal domain-like"/>
    <property type="match status" value="1"/>
</dbReference>
<evidence type="ECO:0000256" key="7">
    <source>
        <dbReference type="ARBA" id="ARBA00023002"/>
    </source>
</evidence>
<keyword evidence="5 8" id="KW-0285">Flavoprotein</keyword>
<dbReference type="InterPro" id="IPR037069">
    <property type="entry name" value="AcylCoA_DH/ox_N_sf"/>
</dbReference>
<dbReference type="GO" id="GO:0009083">
    <property type="term" value="P:branched-chain amino acid catabolic process"/>
    <property type="evidence" value="ECO:0007669"/>
    <property type="project" value="UniProtKB-KW"/>
</dbReference>
<evidence type="ECO:0000259" key="9">
    <source>
        <dbReference type="Pfam" id="PF00441"/>
    </source>
</evidence>
<dbReference type="InterPro" id="IPR009075">
    <property type="entry name" value="AcylCo_DH/oxidase_C"/>
</dbReference>
<gene>
    <name evidence="12" type="ORF">P9A14_18740</name>
</gene>
<feature type="domain" description="Acyl-CoA oxidase/dehydrogenase middle" evidence="10">
    <location>
        <begin position="129"/>
        <end position="222"/>
    </location>
</feature>
<evidence type="ECO:0000256" key="3">
    <source>
        <dbReference type="ARBA" id="ARBA00009347"/>
    </source>
</evidence>
<dbReference type="Gene3D" id="2.40.110.10">
    <property type="entry name" value="Butyryl-CoA Dehydrogenase, subunit A, domain 2"/>
    <property type="match status" value="1"/>
</dbReference>
<dbReference type="FunFam" id="2.40.110.10:FF:000001">
    <property type="entry name" value="Acyl-CoA dehydrogenase, mitochondrial"/>
    <property type="match status" value="1"/>
</dbReference>
<dbReference type="PROSITE" id="PS00072">
    <property type="entry name" value="ACYL_COA_DH_1"/>
    <property type="match status" value="1"/>
</dbReference>
<dbReference type="PIRSF" id="PIRSF016578">
    <property type="entry name" value="HsaA"/>
    <property type="match status" value="1"/>
</dbReference>
<proteinExistence type="inferred from homology"/>
<protein>
    <submittedName>
        <fullName evidence="12">Acyl-CoA dehydrogenase family protein</fullName>
    </submittedName>
</protein>
<feature type="domain" description="Acyl-CoA dehydrogenase/oxidase N-terminal" evidence="11">
    <location>
        <begin position="15"/>
        <end position="124"/>
    </location>
</feature>
<dbReference type="InterPro" id="IPR036250">
    <property type="entry name" value="AcylCo_DH-like_C"/>
</dbReference>
<dbReference type="InterPro" id="IPR013786">
    <property type="entry name" value="AcylCoA_DH/ox_N"/>
</dbReference>
<comment type="cofactor">
    <cofactor evidence="1 8">
        <name>FAD</name>
        <dbReference type="ChEBI" id="CHEBI:57692"/>
    </cofactor>
</comment>
<dbReference type="Pfam" id="PF02771">
    <property type="entry name" value="Acyl-CoA_dh_N"/>
    <property type="match status" value="1"/>
</dbReference>
<dbReference type="FunFam" id="1.20.140.10:FF:000001">
    <property type="entry name" value="Acyl-CoA dehydrogenase"/>
    <property type="match status" value="1"/>
</dbReference>
<evidence type="ECO:0000256" key="8">
    <source>
        <dbReference type="RuleBase" id="RU362125"/>
    </source>
</evidence>
<evidence type="ECO:0000256" key="1">
    <source>
        <dbReference type="ARBA" id="ARBA00001974"/>
    </source>
</evidence>
<dbReference type="PROSITE" id="PS00073">
    <property type="entry name" value="ACYL_COA_DH_2"/>
    <property type="match status" value="1"/>
</dbReference>
<evidence type="ECO:0000256" key="6">
    <source>
        <dbReference type="ARBA" id="ARBA00022827"/>
    </source>
</evidence>
<dbReference type="Pfam" id="PF02770">
    <property type="entry name" value="Acyl-CoA_dh_M"/>
    <property type="match status" value="1"/>
</dbReference>
<dbReference type="InterPro" id="IPR006091">
    <property type="entry name" value="Acyl-CoA_Oxase/DH_mid-dom"/>
</dbReference>
<dbReference type="PANTHER" id="PTHR43831:SF1">
    <property type="entry name" value="ISOBUTYRYL-COA DEHYDROGENASE, MITOCHONDRIAL"/>
    <property type="match status" value="1"/>
</dbReference>
<evidence type="ECO:0000256" key="5">
    <source>
        <dbReference type="ARBA" id="ARBA00022630"/>
    </source>
</evidence>
<dbReference type="GO" id="GO:0050660">
    <property type="term" value="F:flavin adenine dinucleotide binding"/>
    <property type="evidence" value="ECO:0007669"/>
    <property type="project" value="InterPro"/>
</dbReference>
<dbReference type="PANTHER" id="PTHR43831">
    <property type="entry name" value="ISOBUTYRYL-COA DEHYDROGENASE"/>
    <property type="match status" value="1"/>
</dbReference>
<keyword evidence="4" id="KW-0101">Branched-chain amino acid catabolism</keyword>
<feature type="domain" description="Acyl-CoA dehydrogenase/oxidase C-terminal" evidence="9">
    <location>
        <begin position="237"/>
        <end position="384"/>
    </location>
</feature>
<reference evidence="12" key="1">
    <citation type="submission" date="2023-04" db="EMBL/GenBank/DDBJ databases">
        <title>Complete genome sequence of a phthalic acid esters degrading bacterial strain.</title>
        <authorList>
            <person name="Weng L."/>
            <person name="Jia Y."/>
            <person name="Ren L."/>
        </authorList>
    </citation>
    <scope>NUCLEOTIDE SEQUENCE</scope>
    <source>
        <strain evidence="12">RL-LY01</strain>
    </source>
</reference>